<evidence type="ECO:0000313" key="3">
    <source>
        <dbReference type="Proteomes" id="UP000095280"/>
    </source>
</evidence>
<feature type="region of interest" description="Disordered" evidence="1">
    <location>
        <begin position="67"/>
        <end position="93"/>
    </location>
</feature>
<evidence type="ECO:0000256" key="2">
    <source>
        <dbReference type="SAM" id="Phobius"/>
    </source>
</evidence>
<keyword evidence="3" id="KW-1185">Reference proteome</keyword>
<dbReference type="WBParaSite" id="snap_masked-unitig_21809-processed-gene-0.1-mRNA-1">
    <property type="protein sequence ID" value="snap_masked-unitig_21809-processed-gene-0.1-mRNA-1"/>
    <property type="gene ID" value="snap_masked-unitig_21809-processed-gene-0.1"/>
</dbReference>
<accession>A0A1I8JNG8</accession>
<feature type="region of interest" description="Disordered" evidence="1">
    <location>
        <begin position="376"/>
        <end position="395"/>
    </location>
</feature>
<organism evidence="3 4">
    <name type="scientific">Macrostomum lignano</name>
    <dbReference type="NCBI Taxonomy" id="282301"/>
    <lineage>
        <taxon>Eukaryota</taxon>
        <taxon>Metazoa</taxon>
        <taxon>Spiralia</taxon>
        <taxon>Lophotrochozoa</taxon>
        <taxon>Platyhelminthes</taxon>
        <taxon>Rhabditophora</taxon>
        <taxon>Macrostomorpha</taxon>
        <taxon>Macrostomida</taxon>
        <taxon>Macrostomidae</taxon>
        <taxon>Macrostomum</taxon>
    </lineage>
</organism>
<sequence length="684" mass="73277">LRIPSCGEPDAETNQFQADAPAGSAHRRLRRLSPTLPGSPLRLMLLNRLPCKVNGEALGKQFREELKQTRQRFEPRPAPAQPRTASGRARTSAELRSSAYSRLKHSAEARQNRLTKAACSAGKDQEACQSRRACEGLGRAFLVCCSGSWCNSKLSEMMPTLRPNRMLSPTCPPFRSRLRPRPGSALNSPKADSAAICNTSDDVSHCSKQRHLGPSTTETLQQLRHRRPIPQSPRVADGSLDGSAAAILATGVTAVLLGITVAVAAAALLVLLVRRRQQSRRHQRHDRSRRPSWRPLPAAADAESPTLSQLASEQPGGAALLTAASTDSSQAGCGLLNQIGLPVLSQLGARYRLQRQPGVHRVSAPCCPGLTAVHSPGGSAGRPAARPSQCPDDSFNIDRRFRTNDLPPLPLRGSRIRFESRWPASASRMALLIQSTLFRVTCLRCRVRLPPLAGDGSGGWRGSCASRQRSGAAAVTATTAALNNRRCQARDRIFELGLRTPLHLGAGACRQKLGNLMQLSLARRRTQTCHLPNRGNQQQPGAATSARLEQPVQTMPACGNSGRFDESMPAGMLSVGEVDDHPLTRLSDQLVDAVGQGRVAGLAVLVPAADTIAGELIHPDSWSKLRNCATPQPTGILDKSDTNSAMRNSPTAGVSQPPPCTEYSTNVTLDTPQLTAGHIAAQTA</sequence>
<keyword evidence="2" id="KW-0812">Transmembrane</keyword>
<reference evidence="4" key="1">
    <citation type="submission" date="2016-11" db="UniProtKB">
        <authorList>
            <consortium name="WormBaseParasite"/>
        </authorList>
    </citation>
    <scope>IDENTIFICATION</scope>
</reference>
<keyword evidence="2" id="KW-1133">Transmembrane helix</keyword>
<feature type="region of interest" description="Disordered" evidence="1">
    <location>
        <begin position="633"/>
        <end position="660"/>
    </location>
</feature>
<proteinExistence type="predicted"/>
<dbReference type="AlphaFoldDB" id="A0A1I8JNG8"/>
<evidence type="ECO:0000256" key="1">
    <source>
        <dbReference type="SAM" id="MobiDB-lite"/>
    </source>
</evidence>
<feature type="compositionally biased region" description="Polar residues" evidence="1">
    <location>
        <begin position="642"/>
        <end position="654"/>
    </location>
</feature>
<dbReference type="Proteomes" id="UP000095280">
    <property type="component" value="Unplaced"/>
</dbReference>
<feature type="region of interest" description="Disordered" evidence="1">
    <location>
        <begin position="277"/>
        <end position="313"/>
    </location>
</feature>
<evidence type="ECO:0000313" key="4">
    <source>
        <dbReference type="WBParaSite" id="snap_masked-unitig_21809-processed-gene-0.1-mRNA-1"/>
    </source>
</evidence>
<feature type="region of interest" description="Disordered" evidence="1">
    <location>
        <begin position="1"/>
        <end position="37"/>
    </location>
</feature>
<feature type="compositionally biased region" description="Basic residues" evidence="1">
    <location>
        <begin position="277"/>
        <end position="292"/>
    </location>
</feature>
<feature type="transmembrane region" description="Helical" evidence="2">
    <location>
        <begin position="244"/>
        <end position="273"/>
    </location>
</feature>
<protein>
    <submittedName>
        <fullName evidence="4">Protein kinase domain-containing protein</fullName>
    </submittedName>
</protein>
<feature type="region of interest" description="Disordered" evidence="1">
    <location>
        <begin position="207"/>
        <end position="237"/>
    </location>
</feature>
<keyword evidence="2" id="KW-0472">Membrane</keyword>
<name>A0A1I8JNG8_9PLAT</name>